<evidence type="ECO:0000256" key="1">
    <source>
        <dbReference type="SAM" id="MobiDB-lite"/>
    </source>
</evidence>
<feature type="compositionally biased region" description="Basic and acidic residues" evidence="1">
    <location>
        <begin position="44"/>
        <end position="63"/>
    </location>
</feature>
<dbReference type="EMBL" id="SPUK01000020">
    <property type="protein sequence ID" value="TQV91226.1"/>
    <property type="molecule type" value="Genomic_DNA"/>
</dbReference>
<evidence type="ECO:0000313" key="2">
    <source>
        <dbReference type="EMBL" id="TQV91226.1"/>
    </source>
</evidence>
<organism evidence="2 3">
    <name type="scientific">Cordyceps javanica</name>
    <dbReference type="NCBI Taxonomy" id="43265"/>
    <lineage>
        <taxon>Eukaryota</taxon>
        <taxon>Fungi</taxon>
        <taxon>Dikarya</taxon>
        <taxon>Ascomycota</taxon>
        <taxon>Pezizomycotina</taxon>
        <taxon>Sordariomycetes</taxon>
        <taxon>Hypocreomycetidae</taxon>
        <taxon>Hypocreales</taxon>
        <taxon>Cordycipitaceae</taxon>
        <taxon>Cordyceps</taxon>
    </lineage>
</organism>
<reference evidence="2 3" key="1">
    <citation type="journal article" date="2019" name="Appl. Microbiol. Biotechnol.">
        <title>Genome sequence of Isaria javanica and comparative genome analysis insights into family S53 peptidase evolution in fungal entomopathogens.</title>
        <authorList>
            <person name="Lin R."/>
            <person name="Zhang X."/>
            <person name="Xin B."/>
            <person name="Zou M."/>
            <person name="Gao Y."/>
            <person name="Qin F."/>
            <person name="Hu Q."/>
            <person name="Xie B."/>
            <person name="Cheng X."/>
        </authorList>
    </citation>
    <scope>NUCLEOTIDE SEQUENCE [LARGE SCALE GENOMIC DNA]</scope>
    <source>
        <strain evidence="2 3">IJ1G</strain>
    </source>
</reference>
<dbReference type="AlphaFoldDB" id="A0A545UP24"/>
<gene>
    <name evidence="2" type="ORF">IF1G_10107</name>
</gene>
<proteinExistence type="predicted"/>
<name>A0A545UP24_9HYPO</name>
<accession>A0A545UP24</accession>
<keyword evidence="3" id="KW-1185">Reference proteome</keyword>
<dbReference type="Proteomes" id="UP000315783">
    <property type="component" value="Unassembled WGS sequence"/>
</dbReference>
<protein>
    <submittedName>
        <fullName evidence="2">Uncharacterized protein</fullName>
    </submittedName>
</protein>
<feature type="region of interest" description="Disordered" evidence="1">
    <location>
        <begin position="37"/>
        <end position="76"/>
    </location>
</feature>
<comment type="caution">
    <text evidence="2">The sequence shown here is derived from an EMBL/GenBank/DDBJ whole genome shotgun (WGS) entry which is preliminary data.</text>
</comment>
<evidence type="ECO:0000313" key="3">
    <source>
        <dbReference type="Proteomes" id="UP000315783"/>
    </source>
</evidence>
<sequence length="76" mass="8813">MLDGWRGDGRARVCDKVDVCQVVHEHDNLQVEERHRRLASLGPVDDKEQRRTRRVGEGGRDGDGWPPRHIRPRKPP</sequence>